<dbReference type="EMBL" id="CP168151">
    <property type="protein sequence ID" value="XFD39241.1"/>
    <property type="molecule type" value="Genomic_DNA"/>
</dbReference>
<gene>
    <name evidence="1" type="ORF">O0236_007330</name>
</gene>
<organism evidence="1 2">
    <name type="scientific">Lentilactobacillus terminaliae</name>
    <dbReference type="NCBI Taxonomy" id="3003483"/>
    <lineage>
        <taxon>Bacteria</taxon>
        <taxon>Bacillati</taxon>
        <taxon>Bacillota</taxon>
        <taxon>Bacilli</taxon>
        <taxon>Lactobacillales</taxon>
        <taxon>Lactobacillaceae</taxon>
        <taxon>Lentilactobacillus</taxon>
    </lineage>
</organism>
<sequence length="64" mass="7636">MEFQEFIQNMPDELLSDKGKDFKKNVNEWFDLQPLINEPIEQAEPDVHFDNGAKHDEVPVWHKQ</sequence>
<keyword evidence="2" id="KW-1185">Reference proteome</keyword>
<reference evidence="1" key="1">
    <citation type="submission" date="2024-08" db="EMBL/GenBank/DDBJ databases">
        <title>Lentilactobacillus sp. nov., isolated from tree bark.</title>
        <authorList>
            <person name="Phuengjayaem S."/>
            <person name="Tanasupawat S."/>
        </authorList>
    </citation>
    <scope>NUCLEOTIDE SEQUENCE</scope>
    <source>
        <strain evidence="1">SPB1-3</strain>
    </source>
</reference>
<name>A0ACD5DDE2_9LACO</name>
<evidence type="ECO:0000313" key="1">
    <source>
        <dbReference type="EMBL" id="XFD39241.1"/>
    </source>
</evidence>
<proteinExistence type="predicted"/>
<dbReference type="Proteomes" id="UP001149860">
    <property type="component" value="Chromosome"/>
</dbReference>
<evidence type="ECO:0000313" key="2">
    <source>
        <dbReference type="Proteomes" id="UP001149860"/>
    </source>
</evidence>
<protein>
    <submittedName>
        <fullName evidence="1">Uncharacterized protein</fullName>
    </submittedName>
</protein>
<accession>A0ACD5DDE2</accession>